<dbReference type="EC" id="5.2.1.8" evidence="1"/>
<dbReference type="SUPFAM" id="SSF50891">
    <property type="entry name" value="Cyclophilin-like"/>
    <property type="match status" value="1"/>
</dbReference>
<evidence type="ECO:0000256" key="4">
    <source>
        <dbReference type="SAM" id="MobiDB-lite"/>
    </source>
</evidence>
<accession>A0A5M6D2W2</accession>
<keyword evidence="2" id="KW-0697">Rotamase</keyword>
<gene>
    <name evidence="6" type="ORF">FYK55_19700</name>
</gene>
<dbReference type="AlphaFoldDB" id="A0A5M6D2W2"/>
<feature type="domain" description="PPIase cyclophilin-type" evidence="5">
    <location>
        <begin position="421"/>
        <end position="564"/>
    </location>
</feature>
<dbReference type="PANTHER" id="PTHR45625:SF4">
    <property type="entry name" value="PEPTIDYLPROLYL ISOMERASE DOMAIN AND WD REPEAT-CONTAINING PROTEIN 1"/>
    <property type="match status" value="1"/>
</dbReference>
<name>A0A5M6D2W2_9BACT</name>
<proteinExistence type="predicted"/>
<dbReference type="Proteomes" id="UP000324479">
    <property type="component" value="Unassembled WGS sequence"/>
</dbReference>
<evidence type="ECO:0000256" key="3">
    <source>
        <dbReference type="ARBA" id="ARBA00023235"/>
    </source>
</evidence>
<organism evidence="6 7">
    <name type="scientific">Roseiconus nitratireducens</name>
    <dbReference type="NCBI Taxonomy" id="2605748"/>
    <lineage>
        <taxon>Bacteria</taxon>
        <taxon>Pseudomonadati</taxon>
        <taxon>Planctomycetota</taxon>
        <taxon>Planctomycetia</taxon>
        <taxon>Pirellulales</taxon>
        <taxon>Pirellulaceae</taxon>
        <taxon>Roseiconus</taxon>
    </lineage>
</organism>
<dbReference type="GO" id="GO:0003755">
    <property type="term" value="F:peptidyl-prolyl cis-trans isomerase activity"/>
    <property type="evidence" value="ECO:0007669"/>
    <property type="project" value="UniProtKB-KW"/>
</dbReference>
<protein>
    <recommendedName>
        <fullName evidence="1">peptidylprolyl isomerase</fullName>
        <ecNumber evidence="1">5.2.1.8</ecNumber>
    </recommendedName>
</protein>
<comment type="caution">
    <text evidence="6">The sequence shown here is derived from an EMBL/GenBank/DDBJ whole genome shotgun (WGS) entry which is preliminary data.</text>
</comment>
<dbReference type="PANTHER" id="PTHR45625">
    <property type="entry name" value="PEPTIDYL-PROLYL CIS-TRANS ISOMERASE-RELATED"/>
    <property type="match status" value="1"/>
</dbReference>
<evidence type="ECO:0000256" key="1">
    <source>
        <dbReference type="ARBA" id="ARBA00013194"/>
    </source>
</evidence>
<reference evidence="6 7" key="1">
    <citation type="submission" date="2019-08" db="EMBL/GenBank/DDBJ databases">
        <authorList>
            <person name="Dhanesh K."/>
            <person name="Kumar G."/>
            <person name="Sasikala C."/>
            <person name="Venkata Ramana C."/>
        </authorList>
    </citation>
    <scope>NUCLEOTIDE SEQUENCE [LARGE SCALE GENOMIC DNA]</scope>
    <source>
        <strain evidence="6 7">JC645</strain>
    </source>
</reference>
<evidence type="ECO:0000313" key="6">
    <source>
        <dbReference type="EMBL" id="KAA5540622.1"/>
    </source>
</evidence>
<dbReference type="CDD" id="cd00317">
    <property type="entry name" value="cyclophilin"/>
    <property type="match status" value="1"/>
</dbReference>
<keyword evidence="7" id="KW-1185">Reference proteome</keyword>
<feature type="compositionally biased region" description="Polar residues" evidence="4">
    <location>
        <begin position="156"/>
        <end position="185"/>
    </location>
</feature>
<feature type="compositionally biased region" description="Basic and acidic residues" evidence="4">
    <location>
        <begin position="186"/>
        <end position="197"/>
    </location>
</feature>
<dbReference type="PROSITE" id="PS50072">
    <property type="entry name" value="CSA_PPIASE_2"/>
    <property type="match status" value="1"/>
</dbReference>
<sequence length="594" mass="65219">MIRSFCGRDLVGLEGLLGNSAASSPRRRERGIFLDRLICEIIPGVLHFAIRPAEGTKPKSGSPRNEPRSVTVGISPPTRRVSEPVSLDLEPVGSASWPFRLCWVGGGRPETTSRFSFVTTTIGVRMNSRLLVAPSALLLLAIAAGTVPNRSARAQEAQQETSGAGSETGQQAESNVPSITFTRPTQETDRGDSKVDAAGENAESEGSTSGKFDDMTAEVLPPDATPVIEEFKEKAPDDLREEGLAAVAVFEESAAELADVVMAMRRKHTEFVNGLETDKQVYREARNQSREAFKETYQAAMKVLQFMPHPVAARYVVTTIDHREKLGQYEISTLEGAAGLLQVGVRLRYVALAAARSAMMTGNFEYAKQIYDKMEPDELEDTDRALIAQAEIIEKQFNTEQELLAKDPDDLPRVRFKTTRGDFVVELYIQQAPSTVSHFIQLVESGFYDGLDFFQVIDGLLALTGDPLGDGSSRPDRYLADEIRGQDVRMPLRGSLVMAKLPIPGTSDFVPNSAGTQFAILFVPLPTLIDHQTVFGRVVEGMDVIAEFRRVDPNKEKKKNEIVLPPDRILEAEVINRPDTLPEVNYATPGAIPE</sequence>
<dbReference type="Pfam" id="PF00160">
    <property type="entry name" value="Pro_isomerase"/>
    <property type="match status" value="1"/>
</dbReference>
<dbReference type="EMBL" id="VWOX01000012">
    <property type="protein sequence ID" value="KAA5540622.1"/>
    <property type="molecule type" value="Genomic_DNA"/>
</dbReference>
<feature type="region of interest" description="Disordered" evidence="4">
    <location>
        <begin position="152"/>
        <end position="216"/>
    </location>
</feature>
<feature type="region of interest" description="Disordered" evidence="4">
    <location>
        <begin position="53"/>
        <end position="81"/>
    </location>
</feature>
<evidence type="ECO:0000313" key="7">
    <source>
        <dbReference type="Proteomes" id="UP000324479"/>
    </source>
</evidence>
<dbReference type="InterPro" id="IPR029000">
    <property type="entry name" value="Cyclophilin-like_dom_sf"/>
</dbReference>
<dbReference type="Gene3D" id="2.40.100.10">
    <property type="entry name" value="Cyclophilin-like"/>
    <property type="match status" value="1"/>
</dbReference>
<keyword evidence="3 6" id="KW-0413">Isomerase</keyword>
<dbReference type="InterPro" id="IPR044666">
    <property type="entry name" value="Cyclophilin_A-like"/>
</dbReference>
<evidence type="ECO:0000259" key="5">
    <source>
        <dbReference type="PROSITE" id="PS50072"/>
    </source>
</evidence>
<dbReference type="InterPro" id="IPR002130">
    <property type="entry name" value="Cyclophilin-type_PPIase_dom"/>
</dbReference>
<evidence type="ECO:0000256" key="2">
    <source>
        <dbReference type="ARBA" id="ARBA00023110"/>
    </source>
</evidence>